<feature type="region of interest" description="Disordered" evidence="4">
    <location>
        <begin position="744"/>
        <end position="789"/>
    </location>
</feature>
<dbReference type="InterPro" id="IPR043129">
    <property type="entry name" value="ATPase_NBD"/>
</dbReference>
<dbReference type="InterPro" id="IPR029047">
    <property type="entry name" value="HSP70_peptide-bd_sf"/>
</dbReference>
<dbReference type="GO" id="GO:0005829">
    <property type="term" value="C:cytosol"/>
    <property type="evidence" value="ECO:0007669"/>
    <property type="project" value="TreeGrafter"/>
</dbReference>
<gene>
    <name evidence="5" type="ORF">BDP27DRAFT_1282059</name>
</gene>
<sequence>MAVVGVDFGTLASKIGVARHRGIDIITNEVSNRATPSLVAFGLKQRAIGEAAKTQETSNFKNTIGSLKRLAGRSLNDSDVQNIEKKFINAALVDVQGTVGVEVNYLGERQSFSATQLVAMYLGRLRDTASAELKTGVSDIVIAVPGWYTDVQRRAILDAASIAGLNVLRLINDTTASALGYGITKSDLPEADNPKNVAFVDVGHSSMSVSIVAFSKGQLTVKSTAYDRNLGGRDIDFALVRHFAAQFKEKYKIDVISNPKATFRLAAAAEKLKKVLSANAEAPINVESIMNDVDASSKLTRDELEGLITDELSRITAPIERAIADSGLTLDEIEAVELIGGSSRMPAVRARIAACFPGKTLSTTLNQEEAVARGATFSCAMLSPVFRVRDFAVSDISHYPIKVQWAPTPTDPEEDTELVVFGQGNPIPSTKILSFYRKEPFDIEAVYAQPEGLPGSIPPWIAKFTAKEIPQVGVEAPGDLIQVRLKTRLNANGVMSFEGAYVETREEKEEPPAPAPMEGVEGVGADGAAPPPPPKKKKVIKHDVKFVAGNSSLDKSVIETLKEQENSMWENDKLVKDTEDRKNALEEYIYDTRSKLDDRYAAFVQPSEKEALLSLLSVHEDWLYTEEGEDATKSAYVTRIDACKALGDPIAFRWRESEDRQRAIASLRETLNTYMAQATSPDEKYAHIDEKDKQSVVEKVAVTEKWLEDMSVKQLEREKWKDPVLTTGEISKRRDEVIYFATPVLNKPKPKPPVIPTPTGSGTQTPNPEAETKKKKEEEAPGPSEMDID</sequence>
<dbReference type="SUPFAM" id="SSF53067">
    <property type="entry name" value="Actin-like ATPase domain"/>
    <property type="match status" value="2"/>
</dbReference>
<dbReference type="PROSITE" id="PS01036">
    <property type="entry name" value="HSP70_3"/>
    <property type="match status" value="1"/>
</dbReference>
<dbReference type="PANTHER" id="PTHR45639">
    <property type="entry name" value="HSC70CB, ISOFORM G-RELATED"/>
    <property type="match status" value="1"/>
</dbReference>
<dbReference type="SUPFAM" id="SSF100934">
    <property type="entry name" value="Heat shock protein 70kD (HSP70), C-terminal subdomain"/>
    <property type="match status" value="2"/>
</dbReference>
<reference evidence="5" key="1">
    <citation type="submission" date="2020-11" db="EMBL/GenBank/DDBJ databases">
        <authorList>
            <consortium name="DOE Joint Genome Institute"/>
            <person name="Ahrendt S."/>
            <person name="Riley R."/>
            <person name="Andreopoulos W."/>
            <person name="Labutti K."/>
            <person name="Pangilinan J."/>
            <person name="Ruiz-Duenas F.J."/>
            <person name="Barrasa J.M."/>
            <person name="Sanchez-Garcia M."/>
            <person name="Camarero S."/>
            <person name="Miyauchi S."/>
            <person name="Serrano A."/>
            <person name="Linde D."/>
            <person name="Babiker R."/>
            <person name="Drula E."/>
            <person name="Ayuso-Fernandez I."/>
            <person name="Pacheco R."/>
            <person name="Padilla G."/>
            <person name="Ferreira P."/>
            <person name="Barriuso J."/>
            <person name="Kellner H."/>
            <person name="Castanera R."/>
            <person name="Alfaro M."/>
            <person name="Ramirez L."/>
            <person name="Pisabarro A.G."/>
            <person name="Kuo A."/>
            <person name="Tritt A."/>
            <person name="Lipzen A."/>
            <person name="He G."/>
            <person name="Yan M."/>
            <person name="Ng V."/>
            <person name="Cullen D."/>
            <person name="Martin F."/>
            <person name="Rosso M.-N."/>
            <person name="Henrissat B."/>
            <person name="Hibbett D."/>
            <person name="Martinez A.T."/>
            <person name="Grigoriev I.V."/>
        </authorList>
    </citation>
    <scope>NUCLEOTIDE SEQUENCE</scope>
    <source>
        <strain evidence="5">AH 40177</strain>
    </source>
</reference>
<evidence type="ECO:0000256" key="3">
    <source>
        <dbReference type="ARBA" id="ARBA00022840"/>
    </source>
</evidence>
<dbReference type="Proteomes" id="UP000772434">
    <property type="component" value="Unassembled WGS sequence"/>
</dbReference>
<organism evidence="5 6">
    <name type="scientific">Rhodocollybia butyracea</name>
    <dbReference type="NCBI Taxonomy" id="206335"/>
    <lineage>
        <taxon>Eukaryota</taxon>
        <taxon>Fungi</taxon>
        <taxon>Dikarya</taxon>
        <taxon>Basidiomycota</taxon>
        <taxon>Agaricomycotina</taxon>
        <taxon>Agaricomycetes</taxon>
        <taxon>Agaricomycetidae</taxon>
        <taxon>Agaricales</taxon>
        <taxon>Marasmiineae</taxon>
        <taxon>Omphalotaceae</taxon>
        <taxon>Rhodocollybia</taxon>
    </lineage>
</organism>
<dbReference type="PANTHER" id="PTHR45639:SF4">
    <property type="entry name" value="HSC70CB, ISOFORM G"/>
    <property type="match status" value="1"/>
</dbReference>
<dbReference type="AlphaFoldDB" id="A0A9P5UG84"/>
<dbReference type="InterPro" id="IPR029048">
    <property type="entry name" value="HSP70_C_sf"/>
</dbReference>
<dbReference type="Gene3D" id="2.60.34.10">
    <property type="entry name" value="Substrate Binding Domain Of DNAk, Chain A, domain 1"/>
    <property type="match status" value="1"/>
</dbReference>
<evidence type="ECO:0000256" key="4">
    <source>
        <dbReference type="SAM" id="MobiDB-lite"/>
    </source>
</evidence>
<dbReference type="FunFam" id="3.30.30.30:FF:000002">
    <property type="entry name" value="Heat shock 70 kDa protein 4"/>
    <property type="match status" value="1"/>
</dbReference>
<dbReference type="FunFam" id="1.20.1270.10:FF:000002">
    <property type="entry name" value="Heat shock 70 kDa protein 4"/>
    <property type="match status" value="1"/>
</dbReference>
<keyword evidence="3" id="KW-0067">ATP-binding</keyword>
<keyword evidence="6" id="KW-1185">Reference proteome</keyword>
<feature type="compositionally biased region" description="Basic and acidic residues" evidence="4">
    <location>
        <begin position="770"/>
        <end position="779"/>
    </location>
</feature>
<dbReference type="GO" id="GO:0005524">
    <property type="term" value="F:ATP binding"/>
    <property type="evidence" value="ECO:0007669"/>
    <property type="project" value="UniProtKB-KW"/>
</dbReference>
<evidence type="ECO:0000256" key="2">
    <source>
        <dbReference type="ARBA" id="ARBA00022741"/>
    </source>
</evidence>
<comment type="caution">
    <text evidence="5">The sequence shown here is derived from an EMBL/GenBank/DDBJ whole genome shotgun (WGS) entry which is preliminary data.</text>
</comment>
<name>A0A9P5UG84_9AGAR</name>
<dbReference type="FunFam" id="3.90.640.10:FF:000004">
    <property type="entry name" value="Heat shock 70 kDa protein 4"/>
    <property type="match status" value="1"/>
</dbReference>
<dbReference type="CDD" id="cd24094">
    <property type="entry name" value="ASKHA_NBD_HSP70_ScSse"/>
    <property type="match status" value="1"/>
</dbReference>
<dbReference type="InterPro" id="IPR018181">
    <property type="entry name" value="Heat_shock_70_CS"/>
</dbReference>
<dbReference type="EMBL" id="JADNRY010000002">
    <property type="protein sequence ID" value="KAF9078091.1"/>
    <property type="molecule type" value="Genomic_DNA"/>
</dbReference>
<dbReference type="FunFam" id="3.30.420.40:FF:000171">
    <property type="entry name" value="Heat shock 70 kDa protein 4"/>
    <property type="match status" value="2"/>
</dbReference>
<accession>A0A9P5UG84</accession>
<dbReference type="PRINTS" id="PR00301">
    <property type="entry name" value="HEATSHOCK70"/>
</dbReference>
<comment type="similarity">
    <text evidence="1">Belongs to the heat shock protein 70 family.</text>
</comment>
<keyword evidence="2" id="KW-0547">Nucleotide-binding</keyword>
<dbReference type="OrthoDB" id="434160at2759"/>
<dbReference type="Gene3D" id="3.90.640.10">
    <property type="entry name" value="Actin, Chain A, domain 4"/>
    <property type="match status" value="1"/>
</dbReference>
<dbReference type="Gene3D" id="3.30.30.30">
    <property type="match status" value="1"/>
</dbReference>
<dbReference type="PROSITE" id="PS00329">
    <property type="entry name" value="HSP70_2"/>
    <property type="match status" value="1"/>
</dbReference>
<dbReference type="Pfam" id="PF00012">
    <property type="entry name" value="HSP70"/>
    <property type="match status" value="1"/>
</dbReference>
<protein>
    <submittedName>
        <fullName evidence="5">Heat shock protein 70</fullName>
    </submittedName>
</protein>
<dbReference type="GO" id="GO:0140662">
    <property type="term" value="F:ATP-dependent protein folding chaperone"/>
    <property type="evidence" value="ECO:0007669"/>
    <property type="project" value="InterPro"/>
</dbReference>
<evidence type="ECO:0000313" key="6">
    <source>
        <dbReference type="Proteomes" id="UP000772434"/>
    </source>
</evidence>
<dbReference type="SUPFAM" id="SSF100920">
    <property type="entry name" value="Heat shock protein 70kD (HSP70), peptide-binding domain"/>
    <property type="match status" value="1"/>
</dbReference>
<proteinExistence type="inferred from homology"/>
<keyword evidence="5" id="KW-0346">Stress response</keyword>
<dbReference type="Gene3D" id="1.20.1270.10">
    <property type="match status" value="1"/>
</dbReference>
<dbReference type="Gene3D" id="3.30.420.40">
    <property type="match status" value="2"/>
</dbReference>
<feature type="region of interest" description="Disordered" evidence="4">
    <location>
        <begin position="503"/>
        <end position="538"/>
    </location>
</feature>
<evidence type="ECO:0000313" key="5">
    <source>
        <dbReference type="EMBL" id="KAF9078091.1"/>
    </source>
</evidence>
<dbReference type="GO" id="GO:0005634">
    <property type="term" value="C:nucleus"/>
    <property type="evidence" value="ECO:0007669"/>
    <property type="project" value="TreeGrafter"/>
</dbReference>
<dbReference type="InterPro" id="IPR013126">
    <property type="entry name" value="Hsp_70_fam"/>
</dbReference>
<evidence type="ECO:0000256" key="1">
    <source>
        <dbReference type="ARBA" id="ARBA00007381"/>
    </source>
</evidence>